<dbReference type="GO" id="GO:0019752">
    <property type="term" value="P:carboxylic acid metabolic process"/>
    <property type="evidence" value="ECO:0007669"/>
    <property type="project" value="UniProtKB-ARBA"/>
</dbReference>
<evidence type="ECO:0000256" key="1">
    <source>
        <dbReference type="ARBA" id="ARBA00010211"/>
    </source>
</evidence>
<keyword evidence="5" id="KW-1185">Reference proteome</keyword>
<dbReference type="Proteomes" id="UP000598997">
    <property type="component" value="Unassembled WGS sequence"/>
</dbReference>
<dbReference type="PANTHER" id="PTHR42796:SF4">
    <property type="entry name" value="FUMARYLACETOACETATE HYDROLASE DOMAIN-CONTAINING PROTEIN 2A"/>
    <property type="match status" value="1"/>
</dbReference>
<dbReference type="SUPFAM" id="SSF56529">
    <property type="entry name" value="FAH"/>
    <property type="match status" value="1"/>
</dbReference>
<evidence type="ECO:0000256" key="2">
    <source>
        <dbReference type="ARBA" id="ARBA00022723"/>
    </source>
</evidence>
<evidence type="ECO:0000313" key="4">
    <source>
        <dbReference type="EMBL" id="GGD54483.1"/>
    </source>
</evidence>
<dbReference type="GO" id="GO:0016853">
    <property type="term" value="F:isomerase activity"/>
    <property type="evidence" value="ECO:0007669"/>
    <property type="project" value="UniProtKB-ARBA"/>
</dbReference>
<dbReference type="GO" id="GO:0046872">
    <property type="term" value="F:metal ion binding"/>
    <property type="evidence" value="ECO:0007669"/>
    <property type="project" value="UniProtKB-KW"/>
</dbReference>
<organism evidence="4 5">
    <name type="scientific">Croceicoccus pelagius</name>
    <dbReference type="NCBI Taxonomy" id="1703341"/>
    <lineage>
        <taxon>Bacteria</taxon>
        <taxon>Pseudomonadati</taxon>
        <taxon>Pseudomonadota</taxon>
        <taxon>Alphaproteobacteria</taxon>
        <taxon>Sphingomonadales</taxon>
        <taxon>Erythrobacteraceae</taxon>
        <taxon>Croceicoccus</taxon>
    </lineage>
</organism>
<proteinExistence type="inferred from homology"/>
<name>A0A917DPK4_9SPHN</name>
<reference evidence="4 5" key="1">
    <citation type="journal article" date="2014" name="Int. J. Syst. Evol. Microbiol.">
        <title>Complete genome sequence of Corynebacterium casei LMG S-19264T (=DSM 44701T), isolated from a smear-ripened cheese.</title>
        <authorList>
            <consortium name="US DOE Joint Genome Institute (JGI-PGF)"/>
            <person name="Walter F."/>
            <person name="Albersmeier A."/>
            <person name="Kalinowski J."/>
            <person name="Ruckert C."/>
        </authorList>
    </citation>
    <scope>NUCLEOTIDE SEQUENCE [LARGE SCALE GENOMIC DNA]</scope>
    <source>
        <strain evidence="4 5">CGMCC 1.15358</strain>
    </source>
</reference>
<keyword evidence="2" id="KW-0479">Metal-binding</keyword>
<comment type="similarity">
    <text evidence="1">Belongs to the FAH family.</text>
</comment>
<dbReference type="InterPro" id="IPR036663">
    <property type="entry name" value="Fumarylacetoacetase_C_sf"/>
</dbReference>
<dbReference type="InterPro" id="IPR011234">
    <property type="entry name" value="Fumarylacetoacetase-like_C"/>
</dbReference>
<accession>A0A917DPK4</accession>
<evidence type="ECO:0000313" key="5">
    <source>
        <dbReference type="Proteomes" id="UP000598997"/>
    </source>
</evidence>
<dbReference type="InterPro" id="IPR051121">
    <property type="entry name" value="FAH"/>
</dbReference>
<dbReference type="Pfam" id="PF01557">
    <property type="entry name" value="FAA_hydrolase"/>
    <property type="match status" value="1"/>
</dbReference>
<dbReference type="OrthoDB" id="5197601at2"/>
<evidence type="ECO:0000259" key="3">
    <source>
        <dbReference type="Pfam" id="PF01557"/>
    </source>
</evidence>
<gene>
    <name evidence="4" type="ORF">GCM10010989_30790</name>
</gene>
<sequence>MRLARYEFEGRVRIGVVEGDCVVHLSDRIERLNGDMAHLIEHWADLRSQAEKLRGRADCRTGDVAFLAPVERPGKIWGIGLNYRDHIEESGSPVPEEQTWFVMANTTVAGPYQDIELPRVSKALDYEAELVFVVGKRIRYANAGDASDAIFGYCVGNDISVRDWQLRTGQFSIGKSFDTHAPYGPWIVTADEIDPLSLPIRSYVNDEVRQQSNTQHLLFTPAQQVEHLSKAMTLEPGDVFFTGTPGGVGGAMSPPQYLEVGDRVRVEIDGLGYIENTVAKG</sequence>
<dbReference type="Gene3D" id="3.90.850.10">
    <property type="entry name" value="Fumarylacetoacetase-like, C-terminal domain"/>
    <property type="match status" value="1"/>
</dbReference>
<dbReference type="RefSeq" id="WP_066762332.1">
    <property type="nucleotide sequence ID" value="NZ_LYWY01000026.1"/>
</dbReference>
<protein>
    <recommendedName>
        <fullName evidence="3">Fumarylacetoacetase-like C-terminal domain-containing protein</fullName>
    </recommendedName>
</protein>
<dbReference type="EMBL" id="BMIO01000021">
    <property type="protein sequence ID" value="GGD54483.1"/>
    <property type="molecule type" value="Genomic_DNA"/>
</dbReference>
<dbReference type="AlphaFoldDB" id="A0A917DPK4"/>
<dbReference type="FunFam" id="3.90.850.10:FF:000002">
    <property type="entry name" value="2-hydroxyhepta-2,4-diene-1,7-dioate isomerase"/>
    <property type="match status" value="1"/>
</dbReference>
<comment type="caution">
    <text evidence="4">The sequence shown here is derived from an EMBL/GenBank/DDBJ whole genome shotgun (WGS) entry which is preliminary data.</text>
</comment>
<feature type="domain" description="Fumarylacetoacetase-like C-terminal" evidence="3">
    <location>
        <begin position="75"/>
        <end position="278"/>
    </location>
</feature>
<dbReference type="PANTHER" id="PTHR42796">
    <property type="entry name" value="FUMARYLACETOACETATE HYDROLASE DOMAIN-CONTAINING PROTEIN 2A-RELATED"/>
    <property type="match status" value="1"/>
</dbReference>